<gene>
    <name evidence="5" type="ordered locus">Clocel_0168</name>
</gene>
<dbReference type="KEGG" id="ccb:Clocel_0168"/>
<dbReference type="EMBL" id="CP002160">
    <property type="protein sequence ID" value="ADL49956.1"/>
    <property type="molecule type" value="Genomic_DNA"/>
</dbReference>
<evidence type="ECO:0000256" key="2">
    <source>
        <dbReference type="ARBA" id="ARBA00022771"/>
    </source>
</evidence>
<protein>
    <submittedName>
        <fullName evidence="5">Sigma 54 interacting domain protein</fullName>
    </submittedName>
</protein>
<dbReference type="PANTHER" id="PTHR30313:SF2">
    <property type="entry name" value="DNA PRIMASE"/>
    <property type="match status" value="1"/>
</dbReference>
<dbReference type="InterPro" id="IPR050219">
    <property type="entry name" value="DnaG_primase"/>
</dbReference>
<dbReference type="PANTHER" id="PTHR30313">
    <property type="entry name" value="DNA PRIMASE"/>
    <property type="match status" value="1"/>
</dbReference>
<dbReference type="Gene3D" id="3.40.1360.10">
    <property type="match status" value="1"/>
</dbReference>
<dbReference type="CDD" id="cd00267">
    <property type="entry name" value="ABC_ATPase"/>
    <property type="match status" value="1"/>
</dbReference>
<dbReference type="Pfam" id="PF01807">
    <property type="entry name" value="Zn_ribbon_DnaG"/>
    <property type="match status" value="1"/>
</dbReference>
<dbReference type="GO" id="GO:0003899">
    <property type="term" value="F:DNA-directed RNA polymerase activity"/>
    <property type="evidence" value="ECO:0007669"/>
    <property type="project" value="InterPro"/>
</dbReference>
<keyword evidence="3" id="KW-0862">Zinc</keyword>
<dbReference type="Gene3D" id="3.40.50.300">
    <property type="entry name" value="P-loop containing nucleotide triphosphate hydrolases"/>
    <property type="match status" value="1"/>
</dbReference>
<dbReference type="HOGENOM" id="CLU_333091_0_0_9"/>
<dbReference type="InterPro" id="IPR025662">
    <property type="entry name" value="Sigma_54_int_dom_ATP-bd_1"/>
</dbReference>
<dbReference type="GO" id="GO:0005737">
    <property type="term" value="C:cytoplasm"/>
    <property type="evidence" value="ECO:0007669"/>
    <property type="project" value="TreeGrafter"/>
</dbReference>
<evidence type="ECO:0000256" key="3">
    <source>
        <dbReference type="ARBA" id="ARBA00022833"/>
    </source>
</evidence>
<dbReference type="GO" id="GO:0003677">
    <property type="term" value="F:DNA binding"/>
    <property type="evidence" value="ECO:0007669"/>
    <property type="project" value="InterPro"/>
</dbReference>
<dbReference type="AlphaFoldDB" id="D9SNT5"/>
<dbReference type="SMART" id="SM00400">
    <property type="entry name" value="ZnF_CHCC"/>
    <property type="match status" value="1"/>
</dbReference>
<dbReference type="GO" id="GO:0006269">
    <property type="term" value="P:DNA replication, synthesis of primer"/>
    <property type="evidence" value="ECO:0007669"/>
    <property type="project" value="TreeGrafter"/>
</dbReference>
<accession>D9SNT5</accession>
<dbReference type="eggNOG" id="COG0358">
    <property type="taxonomic scope" value="Bacteria"/>
</dbReference>
<keyword evidence="1" id="KW-0479">Metal-binding</keyword>
<evidence type="ECO:0000313" key="5">
    <source>
        <dbReference type="EMBL" id="ADL49956.1"/>
    </source>
</evidence>
<evidence type="ECO:0000259" key="4">
    <source>
        <dbReference type="SMART" id="SM00400"/>
    </source>
</evidence>
<evidence type="ECO:0000256" key="1">
    <source>
        <dbReference type="ARBA" id="ARBA00022723"/>
    </source>
</evidence>
<dbReference type="OrthoDB" id="9763644at2"/>
<dbReference type="GO" id="GO:0008270">
    <property type="term" value="F:zinc ion binding"/>
    <property type="evidence" value="ECO:0007669"/>
    <property type="project" value="UniProtKB-KW"/>
</dbReference>
<feature type="domain" description="Zinc finger CHC2-type" evidence="4">
    <location>
        <begin position="25"/>
        <end position="82"/>
    </location>
</feature>
<dbReference type="Gene3D" id="3.90.580.10">
    <property type="entry name" value="Zinc finger, CHC2-type domain"/>
    <property type="match status" value="1"/>
</dbReference>
<organism evidence="5 6">
    <name type="scientific">Clostridium cellulovorans (strain ATCC 35296 / DSM 3052 / OCM 3 / 743B)</name>
    <dbReference type="NCBI Taxonomy" id="573061"/>
    <lineage>
        <taxon>Bacteria</taxon>
        <taxon>Bacillati</taxon>
        <taxon>Bacillota</taxon>
        <taxon>Clostridia</taxon>
        <taxon>Eubacteriales</taxon>
        <taxon>Clostridiaceae</taxon>
        <taxon>Clostridium</taxon>
    </lineage>
</organism>
<dbReference type="InterPro" id="IPR002694">
    <property type="entry name" value="Znf_CHC2"/>
</dbReference>
<dbReference type="InterPro" id="IPR036977">
    <property type="entry name" value="DNA_primase_Znf_CHC2"/>
</dbReference>
<reference evidence="5 6" key="1">
    <citation type="submission" date="2010-08" db="EMBL/GenBank/DDBJ databases">
        <title>Complete sequence of Clostridium cellulovorans 743B.</title>
        <authorList>
            <consortium name="US DOE Joint Genome Institute"/>
            <person name="Lucas S."/>
            <person name="Copeland A."/>
            <person name="Lapidus A."/>
            <person name="Cheng J.-F."/>
            <person name="Bruce D."/>
            <person name="Goodwin L."/>
            <person name="Pitluck S."/>
            <person name="Chertkov O."/>
            <person name="Detter J.C."/>
            <person name="Han C."/>
            <person name="Tapia R."/>
            <person name="Land M."/>
            <person name="Hauser L."/>
            <person name="Chang Y.-J."/>
            <person name="Jeffries C."/>
            <person name="Kyrpides N."/>
            <person name="Ivanova N."/>
            <person name="Mikhailova N."/>
            <person name="Hemme C.L."/>
            <person name="Woyke T."/>
        </authorList>
    </citation>
    <scope>NUCLEOTIDE SEQUENCE [LARGE SCALE GENOMIC DNA]</scope>
    <source>
        <strain evidence="6">ATCC 35296 / DSM 3052 / OCM 3 / 743B</strain>
    </source>
</reference>
<name>D9SNT5_CLOC7</name>
<keyword evidence="6" id="KW-1185">Reference proteome</keyword>
<dbReference type="SUPFAM" id="SSF57783">
    <property type="entry name" value="Zinc beta-ribbon"/>
    <property type="match status" value="1"/>
</dbReference>
<proteinExistence type="predicted"/>
<keyword evidence="2" id="KW-0863">Zinc-finger</keyword>
<dbReference type="SUPFAM" id="SSF52540">
    <property type="entry name" value="P-loop containing nucleoside triphosphate hydrolases"/>
    <property type="match status" value="1"/>
</dbReference>
<dbReference type="InterPro" id="IPR027417">
    <property type="entry name" value="P-loop_NTPase"/>
</dbReference>
<dbReference type="PROSITE" id="PS00675">
    <property type="entry name" value="SIGMA54_INTERACT_1"/>
    <property type="match status" value="1"/>
</dbReference>
<sequence length="852" mass="97848">MEIQDIDLRQLIETETGERFSNQGYICCPFHKEKTPSLSVKFFPDRNKQRFMCWGCTEQGDALDFIMKYRNLDYKAARKYLGMENKKSENQLQEEIIREYITWQIEKTEHKKGYKLLGLFPFTDENNKVIYYKAKLLRSDGTKETPYYHIEGNKVINKRGAEEVPYNLSKVISGINQQKTIIFVEGEKDANTVNSVLRGMNFVATSIKGCKDLSILKNRGPMSIYVIGDTGRAGEQYKLHIYDEFISEAREFKFINLPGLKSLGDNKDVTDWIEDGHAKEELLMALERSLDLKNQRDLQQDSKGIYRVYWDKKQEDYIRLYITDFQLLEAKRITFVDDETEGITMVFKSCTGGIIERTGLATVFDDIKSFKNFLGTLDLSFRSTDIKDLTELKSWVNKYWALENDEIYSGSKFIRKDNQLMLITKDGTITANGVNSRVRADKSGYVDLICKELISKEELNELRGKLFKFATFDKTITIIGTVLNNLAVVQNEEAKEKLHHLLLVGESGSGKSTILSNVIAAVLNYPAADIKSIGLITTFALIKDLSDGNYPIIFDEFKPSALDKNKVQKLSEAFRNLYDRTTVSRGDKTLKTRGFRFTSPIIVAGEESYPNGEKALVERSAIVYLSKGQRTSEHTIAMEWIKSNENILNKFGRSIIDVILNLSVDSYKNIRTMVSEFFPELNNRPLATAVNIATGMEILNLLLVKHGFPKILGYEKYIKQNIGEEILDGDNEAKSTVEQMLVLYNNMIEDGRAYDYKNVVIDRADGLFIRTSEMLNQIHMFVNQVGAAEVIPLKLRDFKKQAEKSGYFTKTAAKQIKIDRKPVRFDEYNKEKMRQLQMYSIVKPTEIEEYDY</sequence>
<evidence type="ECO:0000313" key="6">
    <source>
        <dbReference type="Proteomes" id="UP000002730"/>
    </source>
</evidence>
<dbReference type="RefSeq" id="WP_010075286.1">
    <property type="nucleotide sequence ID" value="NC_014393.1"/>
</dbReference>
<dbReference type="Proteomes" id="UP000002730">
    <property type="component" value="Chromosome"/>
</dbReference>